<organism evidence="3 4">
    <name type="scientific">Plasmodium gaboni</name>
    <dbReference type="NCBI Taxonomy" id="647221"/>
    <lineage>
        <taxon>Eukaryota</taxon>
        <taxon>Sar</taxon>
        <taxon>Alveolata</taxon>
        <taxon>Apicomplexa</taxon>
        <taxon>Aconoidasida</taxon>
        <taxon>Haemosporida</taxon>
        <taxon>Plasmodiidae</taxon>
        <taxon>Plasmodium</taxon>
        <taxon>Plasmodium (Laverania)</taxon>
    </lineage>
</organism>
<accession>A0ABY1UM11</accession>
<dbReference type="PANTHER" id="PTHR12766:SF7">
    <property type="entry name" value="DEATH DOMAIN-ASSOCIATED PROTEIN 6"/>
    <property type="match status" value="1"/>
</dbReference>
<feature type="region of interest" description="Disordered" evidence="1">
    <location>
        <begin position="1608"/>
        <end position="1629"/>
    </location>
</feature>
<protein>
    <submittedName>
        <fullName evidence="3">Uncharacterized protein</fullName>
    </submittedName>
</protein>
<gene>
    <name evidence="3" type="ORF">PGABG01_0917800</name>
</gene>
<feature type="transmembrane region" description="Helical" evidence="2">
    <location>
        <begin position="786"/>
        <end position="806"/>
    </location>
</feature>
<dbReference type="Proteomes" id="UP000831156">
    <property type="component" value="Chromosome 9"/>
</dbReference>
<evidence type="ECO:0000256" key="1">
    <source>
        <dbReference type="SAM" id="MobiDB-lite"/>
    </source>
</evidence>
<feature type="transmembrane region" description="Helical" evidence="2">
    <location>
        <begin position="620"/>
        <end position="640"/>
    </location>
</feature>
<dbReference type="EMBL" id="LT969432">
    <property type="protein sequence ID" value="SOV14165.1"/>
    <property type="molecule type" value="Genomic_DNA"/>
</dbReference>
<keyword evidence="4" id="KW-1185">Reference proteome</keyword>
<feature type="compositionally biased region" description="Basic and acidic residues" evidence="1">
    <location>
        <begin position="1620"/>
        <end position="1629"/>
    </location>
</feature>
<reference evidence="3" key="1">
    <citation type="submission" date="2016-09" db="EMBL/GenBank/DDBJ databases">
        <authorList>
            <consortium name="Pathogen Informatics"/>
            <person name="Sun Q."/>
            <person name="Inoue M."/>
        </authorList>
    </citation>
    <scope>NUCLEOTIDE SEQUENCE</scope>
</reference>
<feature type="compositionally biased region" description="Low complexity" evidence="1">
    <location>
        <begin position="1608"/>
        <end position="1619"/>
    </location>
</feature>
<proteinExistence type="predicted"/>
<name>A0ABY1UM11_9APIC</name>
<keyword evidence="2" id="KW-0812">Transmembrane</keyword>
<keyword evidence="2" id="KW-0472">Membrane</keyword>
<evidence type="ECO:0000313" key="3">
    <source>
        <dbReference type="EMBL" id="SOV14165.1"/>
    </source>
</evidence>
<sequence length="1817" mass="219499">MVTLSTQDEEDTDYLRNTIEEDGLLLLECTLNMFDINMSKDVFCKIIENIHISLNNLQQLNKYYEFLFLYTGLNDLYGDTNYIFFNLLMKIIEKINVIDIIYFCIKHDFHKSIFDVLSSNYYIDLCLFEMKNNIYESLFELLNILIDNIDIIKNDDISLDSQTLYNKFVTYELKYINKDQLNLITLYICQNKDNYLNILNTLHIFCLDITDNIYKNIFSHNNDKYYSAYDTNQFIFIKKFIWDKIKTCEQEKNKILLNNEKFMNIFHEQCNHKKKNSLSQNFENVNTNNSYQYWNKKEYIQYDNLSDNSTITCSDKKQISEITLTSQVKNVDNFLFLYKYEEIIVLMKRKNVKSIEENMMHNKNDNMEDNNKNNNMYSNMNDNMYSNMNDNMYSNMNDNMYSNMNDNMYNNINDNMHINNNDNMYINNNDNIYSNTNSEITKKSVAKNSQEICAYKIKFLYMNINLLKTVVCIFLKSEKVTQYMDEHVSKKLIYFFNDTLNDIMEYFYKEKKNQNKKKDEIDDVYIFFFLFVDIFYNDILKTYNKLILYYNKNVEKAPKETMLFYKTFNKIIDHICIYIYNNKMFKEICNEHISRINEEKCEKKKNKSFMFYTEQKGQSFFNYFENVTYYLLFYLFYIILEETNKMNNEIFLFFVCQLINNQEEKEEKEEVKEGEKELYENLVKNENNENNENLVNNENNENTLGCLKNNTNKFILEKVEVDPIFLFTYKEEIKNKSINRVITIYIFLQKKINKFFSFFKYIFSYIYDDVVKMKHEKKKNRNRNQFLNTFIIILKNIKYIIIDMFIKYMDMLLIYKYYFKKGHNKDEKNVPYYDEFLLYMKSVQNILFTILPFSSNDIITKVSTSYTNKCKLVKYNMGRNHFVSFNISLYGLGNKKKNDSDKYYLNSGCTNNYEDVFFDIGYDLKNNSDNKKNKTVNNMYDIYNGNNLNKMNRLNYIDSRNHVNINANGILQHRKDMKTSNIFCIQENIEDINIKLGTYEHFLNEEYNKSLNNNISCDKNDDEKNNKIYFEKHIILLNVMSIILLNIMEECVNNKYKYVFFTNSYVHIIMMRILNIVHSSSYNYMNIFDNHVYDIDNVININEKKNILDIFFQFPYEILCRIIIIQLKFFSNKTLNNYNIFTVLVEYIFYISSEVNPFFFYKSRYMWDILSFYINKENDMDSLSSLINIIFYLISQKGIRTNHYNNNYENGNIICSTSNVDDSNIFKNEHDNKYFDSKIKSNNKQFLLYSFLRKQFFLNKSGKNYLYFLGLFLKNITSSDLIQTVMKIFIYKYHMNLQYTLNILLLYLNAFEKKVEKHENNGLKNNKNGKEDDVSVYIDVENNIKRNVQIKQFDNYNIMGQQAFYESELNTNDDNYDIKNVNSNLLLQNGNNQNNNNINDINYKNNIDENKIISLYIYFDIINIFPPNFFECINEINLIKDIQNIFNLLIYLHEEYILLEKRNMKYKYSKIFKKIKKQNIKDYPLYYYNSAKMYYPLIISSLISHSFFFIMHQYSNFILPNFHIINFYQKFFSNKYLYTLCDNNVYLKILNESFIICMNILKIKNDQQEEQQGNYINMKVDKENLTNEDKIYEYRDISDDDKTLISHNNNNNNNNYNNDNFDKTSESVKPKCEEKKERNILYNDINRIDINIISCLFKVYIIFLKDYSSFFLSSIMILLKNNIILLNDIYFMDIYKTIYNYLQKDEKKYTNLFKYLISSIFQYFFFSKNNDNNMLQDKYEDSTNIILRHMKENITIIYHRNLFLNVFFQNILSSSYILSSPFCFKKQILNFLQTILNKQKSSDHFKGLSNFFLLNNW</sequence>
<dbReference type="PANTHER" id="PTHR12766">
    <property type="entry name" value="DEATH DOMAIN-ASSOCIATED PROTEIN 6 DAXX"/>
    <property type="match status" value="1"/>
</dbReference>
<evidence type="ECO:0000256" key="2">
    <source>
        <dbReference type="SAM" id="Phobius"/>
    </source>
</evidence>
<evidence type="ECO:0000313" key="4">
    <source>
        <dbReference type="Proteomes" id="UP000831156"/>
    </source>
</evidence>
<keyword evidence="2" id="KW-1133">Transmembrane helix</keyword>